<evidence type="ECO:0000313" key="3">
    <source>
        <dbReference type="Proteomes" id="UP001365128"/>
    </source>
</evidence>
<reference evidence="2 3" key="1">
    <citation type="submission" date="2024-04" db="EMBL/GenBank/DDBJ databases">
        <title>Phyllosticta paracitricarpa is synonymous to the EU quarantine fungus P. citricarpa based on phylogenomic analyses.</title>
        <authorList>
            <consortium name="Lawrence Berkeley National Laboratory"/>
            <person name="Van Ingen-Buijs V.A."/>
            <person name="Van Westerhoven A.C."/>
            <person name="Haridas S."/>
            <person name="Skiadas P."/>
            <person name="Martin F."/>
            <person name="Groenewald J.Z."/>
            <person name="Crous P.W."/>
            <person name="Seidl M.F."/>
        </authorList>
    </citation>
    <scope>NUCLEOTIDE SEQUENCE [LARGE SCALE GENOMIC DNA]</scope>
    <source>
        <strain evidence="2 3">CBS 122670</strain>
    </source>
</reference>
<proteinExistence type="predicted"/>
<keyword evidence="3" id="KW-1185">Reference proteome</keyword>
<feature type="transmembrane region" description="Helical" evidence="1">
    <location>
        <begin position="72"/>
        <end position="91"/>
    </location>
</feature>
<feature type="transmembrane region" description="Helical" evidence="1">
    <location>
        <begin position="43"/>
        <end position="65"/>
    </location>
</feature>
<keyword evidence="1" id="KW-1133">Transmembrane helix</keyword>
<organism evidence="2 3">
    <name type="scientific">Phyllosticta citricarpa</name>
    <dbReference type="NCBI Taxonomy" id="55181"/>
    <lineage>
        <taxon>Eukaryota</taxon>
        <taxon>Fungi</taxon>
        <taxon>Dikarya</taxon>
        <taxon>Ascomycota</taxon>
        <taxon>Pezizomycotina</taxon>
        <taxon>Dothideomycetes</taxon>
        <taxon>Dothideomycetes incertae sedis</taxon>
        <taxon>Botryosphaeriales</taxon>
        <taxon>Phyllostictaceae</taxon>
        <taxon>Phyllosticta</taxon>
    </lineage>
</organism>
<gene>
    <name evidence="2" type="ORF">IWX46DRAFT_329592</name>
</gene>
<sequence>MSLYSTTTAAAAAATATTSSTAPKPRLLRQRSFSSSSCFSSPFARVSSFFFFFLLFSHGVATAAIRLSMSVLVLLKSCFVVVVATATRTYLPACLDTSRKGMTDDHCLCVEGYPGVCVCKIDMSFFWSHLGKWRGQEDVLLMGWMAILLVPSREASCSVVHLATGAVRIGLGCG</sequence>
<protein>
    <submittedName>
        <fullName evidence="2">Uncharacterized protein</fullName>
    </submittedName>
</protein>
<dbReference type="Proteomes" id="UP001365128">
    <property type="component" value="Unassembled WGS sequence"/>
</dbReference>
<evidence type="ECO:0000256" key="1">
    <source>
        <dbReference type="SAM" id="Phobius"/>
    </source>
</evidence>
<accession>A0ABR1LDR8</accession>
<evidence type="ECO:0000313" key="2">
    <source>
        <dbReference type="EMBL" id="KAK7533394.1"/>
    </source>
</evidence>
<keyword evidence="1" id="KW-0812">Transmembrane</keyword>
<dbReference type="EMBL" id="JBBPDW010000047">
    <property type="protein sequence ID" value="KAK7533394.1"/>
    <property type="molecule type" value="Genomic_DNA"/>
</dbReference>
<name>A0ABR1LDR8_9PEZI</name>
<comment type="caution">
    <text evidence="2">The sequence shown here is derived from an EMBL/GenBank/DDBJ whole genome shotgun (WGS) entry which is preliminary data.</text>
</comment>
<keyword evidence="1" id="KW-0472">Membrane</keyword>